<evidence type="ECO:0000313" key="8">
    <source>
        <dbReference type="Proteomes" id="UP000252086"/>
    </source>
</evidence>
<evidence type="ECO:0000259" key="6">
    <source>
        <dbReference type="Pfam" id="PF08281"/>
    </source>
</evidence>
<dbReference type="InterPro" id="IPR013325">
    <property type="entry name" value="RNA_pol_sigma_r2"/>
</dbReference>
<dbReference type="InterPro" id="IPR039425">
    <property type="entry name" value="RNA_pol_sigma-70-like"/>
</dbReference>
<evidence type="ECO:0000256" key="2">
    <source>
        <dbReference type="ARBA" id="ARBA00023015"/>
    </source>
</evidence>
<keyword evidence="8" id="KW-1185">Reference proteome</keyword>
<accession>A0A366D3Z5</accession>
<dbReference type="Gene3D" id="1.10.10.10">
    <property type="entry name" value="Winged helix-like DNA-binding domain superfamily/Winged helix DNA-binding domain"/>
    <property type="match status" value="1"/>
</dbReference>
<dbReference type="GO" id="GO:0016987">
    <property type="term" value="F:sigma factor activity"/>
    <property type="evidence" value="ECO:0007669"/>
    <property type="project" value="UniProtKB-KW"/>
</dbReference>
<feature type="domain" description="RNA polymerase sigma factor 70 region 4 type 2" evidence="6">
    <location>
        <begin position="115"/>
        <end position="165"/>
    </location>
</feature>
<dbReference type="NCBIfam" id="TIGR02937">
    <property type="entry name" value="sigma70-ECF"/>
    <property type="match status" value="1"/>
</dbReference>
<sequence>MPPLVDSKMPHAKLHFLYSDHHSWLYTWIRKRLDNHFDAADLAQDTFLRIHSRHNIDKIKEPRPYLATVAKGIISHFYRRKSLEQSYLNYLSTMPDAAASSDEYRLILLQTLEQVDILLDAMPSHIKKVFLMHQLEGMKYKEIADEMGISLISAKRYMKQALIQCLSIMEDDILETT</sequence>
<dbReference type="Pfam" id="PF08281">
    <property type="entry name" value="Sigma70_r4_2"/>
    <property type="match status" value="1"/>
</dbReference>
<evidence type="ECO:0000259" key="5">
    <source>
        <dbReference type="Pfam" id="PF04542"/>
    </source>
</evidence>
<evidence type="ECO:0000256" key="3">
    <source>
        <dbReference type="ARBA" id="ARBA00023082"/>
    </source>
</evidence>
<comment type="caution">
    <text evidence="7">The sequence shown here is derived from an EMBL/GenBank/DDBJ whole genome shotgun (WGS) entry which is preliminary data.</text>
</comment>
<comment type="similarity">
    <text evidence="1">Belongs to the sigma-70 factor family. ECF subfamily.</text>
</comment>
<keyword evidence="2" id="KW-0805">Transcription regulation</keyword>
<dbReference type="SUPFAM" id="SSF88946">
    <property type="entry name" value="Sigma2 domain of RNA polymerase sigma factors"/>
    <property type="match status" value="1"/>
</dbReference>
<dbReference type="PANTHER" id="PTHR43133">
    <property type="entry name" value="RNA POLYMERASE ECF-TYPE SIGMA FACTO"/>
    <property type="match status" value="1"/>
</dbReference>
<proteinExistence type="inferred from homology"/>
<gene>
    <name evidence="7" type="ORF">DFP76_10263</name>
</gene>
<organism evidence="7 8">
    <name type="scientific">Marinomonas aquiplantarum</name>
    <dbReference type="NCBI Taxonomy" id="491951"/>
    <lineage>
        <taxon>Bacteria</taxon>
        <taxon>Pseudomonadati</taxon>
        <taxon>Pseudomonadota</taxon>
        <taxon>Gammaproteobacteria</taxon>
        <taxon>Oceanospirillales</taxon>
        <taxon>Oceanospirillaceae</taxon>
        <taxon>Marinomonas</taxon>
    </lineage>
</organism>
<dbReference type="PANTHER" id="PTHR43133:SF63">
    <property type="entry name" value="RNA POLYMERASE SIGMA FACTOR FECI-RELATED"/>
    <property type="match status" value="1"/>
</dbReference>
<protein>
    <submittedName>
        <fullName evidence="7">RNA polymerase sigma-70 factor (ECF subfamily)</fullName>
    </submittedName>
</protein>
<dbReference type="InterPro" id="IPR013324">
    <property type="entry name" value="RNA_pol_sigma_r3/r4-like"/>
</dbReference>
<dbReference type="GO" id="GO:0003677">
    <property type="term" value="F:DNA binding"/>
    <property type="evidence" value="ECO:0007669"/>
    <property type="project" value="InterPro"/>
</dbReference>
<name>A0A366D3Z5_9GAMM</name>
<dbReference type="Proteomes" id="UP000252086">
    <property type="component" value="Unassembled WGS sequence"/>
</dbReference>
<evidence type="ECO:0000256" key="1">
    <source>
        <dbReference type="ARBA" id="ARBA00010641"/>
    </source>
</evidence>
<dbReference type="RefSeq" id="WP_113873317.1">
    <property type="nucleotide sequence ID" value="NZ_QNRF01000002.1"/>
</dbReference>
<dbReference type="InterPro" id="IPR036388">
    <property type="entry name" value="WH-like_DNA-bd_sf"/>
</dbReference>
<dbReference type="InterPro" id="IPR013249">
    <property type="entry name" value="RNA_pol_sigma70_r4_t2"/>
</dbReference>
<keyword evidence="4" id="KW-0804">Transcription</keyword>
<reference evidence="7 8" key="1">
    <citation type="submission" date="2018-06" db="EMBL/GenBank/DDBJ databases">
        <title>Genomic Encyclopedia of Type Strains, Phase III (KMG-III): the genomes of soil and plant-associated and newly described type strains.</title>
        <authorList>
            <person name="Whitman W."/>
        </authorList>
    </citation>
    <scope>NUCLEOTIDE SEQUENCE [LARGE SCALE GENOMIC DNA]</scope>
    <source>
        <strain evidence="7 8">CECT 7732</strain>
    </source>
</reference>
<evidence type="ECO:0000313" key="7">
    <source>
        <dbReference type="EMBL" id="RBO84666.1"/>
    </source>
</evidence>
<dbReference type="OrthoDB" id="9797134at2"/>
<dbReference type="InterPro" id="IPR014284">
    <property type="entry name" value="RNA_pol_sigma-70_dom"/>
</dbReference>
<keyword evidence="3" id="KW-0731">Sigma factor</keyword>
<dbReference type="Gene3D" id="1.10.1740.10">
    <property type="match status" value="1"/>
</dbReference>
<feature type="domain" description="RNA polymerase sigma-70 region 2" evidence="5">
    <location>
        <begin position="17"/>
        <end position="82"/>
    </location>
</feature>
<dbReference type="AlphaFoldDB" id="A0A366D3Z5"/>
<dbReference type="Pfam" id="PF04542">
    <property type="entry name" value="Sigma70_r2"/>
    <property type="match status" value="1"/>
</dbReference>
<evidence type="ECO:0000256" key="4">
    <source>
        <dbReference type="ARBA" id="ARBA00023163"/>
    </source>
</evidence>
<dbReference type="SUPFAM" id="SSF88659">
    <property type="entry name" value="Sigma3 and sigma4 domains of RNA polymerase sigma factors"/>
    <property type="match status" value="1"/>
</dbReference>
<dbReference type="GO" id="GO:0006352">
    <property type="term" value="P:DNA-templated transcription initiation"/>
    <property type="evidence" value="ECO:0007669"/>
    <property type="project" value="InterPro"/>
</dbReference>
<dbReference type="EMBL" id="QNRF01000002">
    <property type="protein sequence ID" value="RBO84666.1"/>
    <property type="molecule type" value="Genomic_DNA"/>
</dbReference>
<dbReference type="InterPro" id="IPR007627">
    <property type="entry name" value="RNA_pol_sigma70_r2"/>
</dbReference>